<protein>
    <submittedName>
        <fullName evidence="7">Membrane protein</fullName>
    </submittedName>
</protein>
<feature type="domain" description="ABC-2 type transporter transmembrane" evidence="6">
    <location>
        <begin position="12"/>
        <end position="210"/>
    </location>
</feature>
<feature type="transmembrane region" description="Helical" evidence="5">
    <location>
        <begin position="92"/>
        <end position="113"/>
    </location>
</feature>
<feature type="transmembrane region" description="Helical" evidence="5">
    <location>
        <begin position="49"/>
        <end position="71"/>
    </location>
</feature>
<organism evidence="7">
    <name type="scientific">Streptomyces microaureus</name>
    <dbReference type="NCBI Taxonomy" id="1689400"/>
    <lineage>
        <taxon>Bacteria</taxon>
        <taxon>Bacillati</taxon>
        <taxon>Actinomycetota</taxon>
        <taxon>Actinomycetes</taxon>
        <taxon>Kitasatosporales</taxon>
        <taxon>Streptomycetaceae</taxon>
        <taxon>Streptomyces</taxon>
    </lineage>
</organism>
<proteinExistence type="predicted"/>
<dbReference type="PANTHER" id="PTHR43229">
    <property type="entry name" value="NODULATION PROTEIN J"/>
    <property type="match status" value="1"/>
</dbReference>
<dbReference type="EMBL" id="KT318878">
    <property type="protein sequence ID" value="AKT74168.1"/>
    <property type="molecule type" value="Genomic_DNA"/>
</dbReference>
<dbReference type="GO" id="GO:0016020">
    <property type="term" value="C:membrane"/>
    <property type="evidence" value="ECO:0007669"/>
    <property type="project" value="UniProtKB-SubCell"/>
</dbReference>
<sequence length="257" mass="27499">MSVRVMAAAAKVQWNTSMRAPEHMLIVVTAPVMSVIFLSIVRYNDRDDLVANAVIGTGLFGIWFVAVDVAGGVIQNERWMSTLDLVLAAPRAFALVVCGRILPVMLIGAFTLAESWLVATVGFGVQLPVAHPGIALIALIVTLLATACTATMLATFFVISRDTTIYQNALSYPFYILGGVVFPLSVLPDWIQPLGRVIFLSWSADLLRDSLSGDEVHDVVPRLGAIAGLGAIALLLGIVLIRKAADRARRTGMVSLA</sequence>
<feature type="transmembrane region" description="Helical" evidence="5">
    <location>
        <begin position="219"/>
        <end position="241"/>
    </location>
</feature>
<comment type="subcellular location">
    <subcellularLocation>
        <location evidence="1">Membrane</location>
        <topology evidence="1">Multi-pass membrane protein</topology>
    </subcellularLocation>
</comment>
<dbReference type="AlphaFoldDB" id="A0A0K1H2N1"/>
<dbReference type="InterPro" id="IPR013525">
    <property type="entry name" value="ABC2_TM"/>
</dbReference>
<feature type="transmembrane region" description="Helical" evidence="5">
    <location>
        <begin position="133"/>
        <end position="160"/>
    </location>
</feature>
<keyword evidence="3 5" id="KW-1133">Transmembrane helix</keyword>
<name>A0A0K1H2N1_9ACTN</name>
<evidence type="ECO:0000256" key="3">
    <source>
        <dbReference type="ARBA" id="ARBA00022989"/>
    </source>
</evidence>
<evidence type="ECO:0000313" key="7">
    <source>
        <dbReference type="EMBL" id="AKT74168.1"/>
    </source>
</evidence>
<dbReference type="InterPro" id="IPR051784">
    <property type="entry name" value="Nod_factor_ABC_transporter"/>
</dbReference>
<feature type="transmembrane region" description="Helical" evidence="5">
    <location>
        <begin position="24"/>
        <end position="43"/>
    </location>
</feature>
<evidence type="ECO:0000256" key="1">
    <source>
        <dbReference type="ARBA" id="ARBA00004141"/>
    </source>
</evidence>
<evidence type="ECO:0000256" key="2">
    <source>
        <dbReference type="ARBA" id="ARBA00022692"/>
    </source>
</evidence>
<feature type="transmembrane region" description="Helical" evidence="5">
    <location>
        <begin position="172"/>
        <end position="191"/>
    </location>
</feature>
<evidence type="ECO:0000259" key="6">
    <source>
        <dbReference type="Pfam" id="PF01061"/>
    </source>
</evidence>
<accession>A0A0K1H2N1</accession>
<dbReference type="Pfam" id="PF01061">
    <property type="entry name" value="ABC2_membrane"/>
    <property type="match status" value="1"/>
</dbReference>
<evidence type="ECO:0000256" key="5">
    <source>
        <dbReference type="SAM" id="Phobius"/>
    </source>
</evidence>
<reference evidence="7" key="1">
    <citation type="journal article" date="2016" name="Appl. Microbiol. Biotechnol.">
        <title>Identification and engineering of regulation-related genes toward improved kasugamycin production.</title>
        <authorList>
            <person name="Zhu C."/>
            <person name="Kang Q."/>
            <person name="Bai L."/>
            <person name="Cheng L."/>
            <person name="Deng Z."/>
        </authorList>
    </citation>
    <scope>NUCLEOTIDE SEQUENCE</scope>
    <source>
        <strain evidence="7">XM301</strain>
    </source>
</reference>
<dbReference type="GO" id="GO:0140359">
    <property type="term" value="F:ABC-type transporter activity"/>
    <property type="evidence" value="ECO:0007669"/>
    <property type="project" value="InterPro"/>
</dbReference>
<evidence type="ECO:0000256" key="4">
    <source>
        <dbReference type="ARBA" id="ARBA00023136"/>
    </source>
</evidence>
<keyword evidence="2 5" id="KW-0812">Transmembrane</keyword>
<keyword evidence="4 5" id="KW-0472">Membrane</keyword>
<dbReference type="PANTHER" id="PTHR43229:SF6">
    <property type="entry name" value="ABC-TYPE MULTIDRUG TRANSPORT SYSTEM, PERMEASE COMPONENT"/>
    <property type="match status" value="1"/>
</dbReference>
<gene>
    <name evidence="7" type="primary">kasL</name>
</gene>